<dbReference type="EC" id="3.5.4.31" evidence="5"/>
<keyword evidence="4 5" id="KW-0862">Zinc</keyword>
<keyword evidence="3 5" id="KW-0378">Hydrolase</keyword>
<dbReference type="SUPFAM" id="SSF51556">
    <property type="entry name" value="Metallo-dependent hydrolases"/>
    <property type="match status" value="1"/>
</dbReference>
<dbReference type="OrthoDB" id="9807210at2"/>
<dbReference type="InterPro" id="IPR032466">
    <property type="entry name" value="Metal_Hydrolase"/>
</dbReference>
<dbReference type="GO" id="GO:0050270">
    <property type="term" value="F:S-adenosylhomocysteine deaminase activity"/>
    <property type="evidence" value="ECO:0007669"/>
    <property type="project" value="UniProtKB-UniRule"/>
</dbReference>
<comment type="cofactor">
    <cofactor evidence="5">
        <name>Zn(2+)</name>
        <dbReference type="ChEBI" id="CHEBI:29105"/>
    </cofactor>
    <text evidence="5">Binds 1 zinc ion per subunit.</text>
</comment>
<comment type="similarity">
    <text evidence="5">Belongs to the metallo-dependent hydrolases superfamily. MTA/SAH deaminase family.</text>
</comment>
<feature type="binding site" evidence="5">
    <location>
        <position position="222"/>
    </location>
    <ligand>
        <name>substrate</name>
    </ligand>
</feature>
<dbReference type="Gene3D" id="2.30.40.10">
    <property type="entry name" value="Urease, subunit C, domain 1"/>
    <property type="match status" value="1"/>
</dbReference>
<comment type="catalytic activity">
    <reaction evidence="5">
        <text>S-adenosyl-L-homocysteine + H2O + H(+) = S-inosyl-L-homocysteine + NH4(+)</text>
        <dbReference type="Rhea" id="RHEA:20716"/>
        <dbReference type="ChEBI" id="CHEBI:15377"/>
        <dbReference type="ChEBI" id="CHEBI:15378"/>
        <dbReference type="ChEBI" id="CHEBI:28938"/>
        <dbReference type="ChEBI" id="CHEBI:57856"/>
        <dbReference type="ChEBI" id="CHEBI:57985"/>
        <dbReference type="EC" id="3.5.4.28"/>
    </reaction>
</comment>
<evidence type="ECO:0000256" key="5">
    <source>
        <dbReference type="HAMAP-Rule" id="MF_01281"/>
    </source>
</evidence>
<dbReference type="GO" id="GO:0046872">
    <property type="term" value="F:metal ion binding"/>
    <property type="evidence" value="ECO:0007669"/>
    <property type="project" value="UniProtKB-KW"/>
</dbReference>
<reference evidence="7 8" key="1">
    <citation type="submission" date="2019-04" db="EMBL/GenBank/DDBJ databases">
        <title>Crenobacter sp. nov.</title>
        <authorList>
            <person name="Shi S."/>
        </authorList>
    </citation>
    <scope>NUCLEOTIDE SEQUENCE [LARGE SCALE GENOMIC DNA]</scope>
    <source>
        <strain evidence="7 8">GY 70310</strain>
    </source>
</reference>
<dbReference type="InterPro" id="IPR050287">
    <property type="entry name" value="MTA/SAH_deaminase"/>
</dbReference>
<evidence type="ECO:0000256" key="2">
    <source>
        <dbReference type="ARBA" id="ARBA00022723"/>
    </source>
</evidence>
<feature type="binding site" evidence="5">
    <location>
        <position position="307"/>
    </location>
    <ligand>
        <name>substrate</name>
    </ligand>
</feature>
<comment type="caution">
    <text evidence="7">The sequence shown here is derived from an EMBL/GenBank/DDBJ whole genome shotgun (WGS) entry which is preliminary data.</text>
</comment>
<dbReference type="SUPFAM" id="SSF51338">
    <property type="entry name" value="Composite domain of metallo-dependent hydrolases"/>
    <property type="match status" value="1"/>
</dbReference>
<name>A0A4T0UZH0_9NEIS</name>
<evidence type="ECO:0000313" key="7">
    <source>
        <dbReference type="EMBL" id="TIC84610.1"/>
    </source>
</evidence>
<dbReference type="EMBL" id="STGJ01000005">
    <property type="protein sequence ID" value="TIC84610.1"/>
    <property type="molecule type" value="Genomic_DNA"/>
</dbReference>
<feature type="binding site" evidence="5">
    <location>
        <position position="70"/>
    </location>
    <ligand>
        <name>Zn(2+)</name>
        <dbReference type="ChEBI" id="CHEBI:29105"/>
    </ligand>
</feature>
<dbReference type="PANTHER" id="PTHR43794:SF11">
    <property type="entry name" value="AMIDOHYDROLASE-RELATED DOMAIN-CONTAINING PROTEIN"/>
    <property type="match status" value="1"/>
</dbReference>
<dbReference type="InterPro" id="IPR011059">
    <property type="entry name" value="Metal-dep_hydrolase_composite"/>
</dbReference>
<dbReference type="EC" id="3.5.4.28" evidence="5"/>
<gene>
    <name evidence="5" type="primary">mtaD</name>
    <name evidence="7" type="ORF">E5K04_05415</name>
</gene>
<dbReference type="AlphaFoldDB" id="A0A4T0UZH0"/>
<dbReference type="RefSeq" id="WP_136551883.1">
    <property type="nucleotide sequence ID" value="NZ_STGJ01000005.1"/>
</dbReference>
<feature type="binding site" evidence="5">
    <location>
        <position position="72"/>
    </location>
    <ligand>
        <name>Zn(2+)</name>
        <dbReference type="ChEBI" id="CHEBI:29105"/>
    </ligand>
</feature>
<dbReference type="PANTHER" id="PTHR43794">
    <property type="entry name" value="AMINOHYDROLASE SSNA-RELATED"/>
    <property type="match status" value="1"/>
</dbReference>
<dbReference type="NCBIfam" id="NF006549">
    <property type="entry name" value="PRK09045.1"/>
    <property type="match status" value="1"/>
</dbReference>
<comment type="function">
    <text evidence="5">Catalyzes the deamination of 5-methylthioadenosine and S-adenosyl-L-homocysteine into 5-methylthioinosine and S-inosyl-L-homocysteine, respectively. Is also able to deaminate adenosine.</text>
</comment>
<feature type="binding site" evidence="5">
    <location>
        <position position="99"/>
    </location>
    <ligand>
        <name>substrate</name>
    </ligand>
</feature>
<comment type="similarity">
    <text evidence="1">Belongs to the metallo-dependent hydrolases superfamily. ATZ/TRZ family.</text>
</comment>
<dbReference type="InterPro" id="IPR023512">
    <property type="entry name" value="Deaminase_MtaD/DadD"/>
</dbReference>
<dbReference type="CDD" id="cd01298">
    <property type="entry name" value="ATZ_TRZ_like"/>
    <property type="match status" value="1"/>
</dbReference>
<evidence type="ECO:0000256" key="4">
    <source>
        <dbReference type="ARBA" id="ARBA00022833"/>
    </source>
</evidence>
<dbReference type="Proteomes" id="UP000308891">
    <property type="component" value="Unassembled WGS sequence"/>
</dbReference>
<sequence length="443" mass="47742">MADHGFDLLISARWMIPVENDGEILEDYSVAINSGKIISLLNPTEAAAVNAKKRVRLDHHVLMPGLVNLHGHSAMTLLRGLADDKALMDWLQNHIWPAEAAHVADDFVFDGALLAMAEMIRGGTTTINDMYFYHGAMARAGLASGMRTFVGATVLEFPTNYAQNADGYLSRALEERREFLGEELVTFTLAPHAPYTVSDDTFRKVVTLAEQEDMLIHCHIHETAGEVEDARREQHQRPLARLKALGLLSPRLIAAHMVHLDKDEIELAARHGVSVAHNPTSNMKLASGIAPVPALLAAGVNVGIGTDGAASNNKLDMLAELRQAALLAKVGTLDPTAVPAATALKMATLGGARALGIGDKAGSIRAGKDADLIAIDLAEVETSPMFDPISHVVYAAGREQVSHVWVKGRPLMQERALTTLDSSALLENAARWRERILGKGKTA</sequence>
<dbReference type="GO" id="GO:0090614">
    <property type="term" value="F:5'-methylthioadenosine deaminase activity"/>
    <property type="evidence" value="ECO:0007669"/>
    <property type="project" value="UniProtKB-UniRule"/>
</dbReference>
<evidence type="ECO:0000256" key="3">
    <source>
        <dbReference type="ARBA" id="ARBA00022801"/>
    </source>
</evidence>
<keyword evidence="2 5" id="KW-0479">Metal-binding</keyword>
<comment type="caution">
    <text evidence="5">Lacks conserved residue(s) required for the propagation of feature annotation.</text>
</comment>
<keyword evidence="8" id="KW-1185">Reference proteome</keyword>
<organism evidence="7 8">
    <name type="scientific">Crenobacter intestini</name>
    <dbReference type="NCBI Taxonomy" id="2563443"/>
    <lineage>
        <taxon>Bacteria</taxon>
        <taxon>Pseudomonadati</taxon>
        <taxon>Pseudomonadota</taxon>
        <taxon>Betaproteobacteria</taxon>
        <taxon>Neisseriales</taxon>
        <taxon>Neisseriaceae</taxon>
        <taxon>Crenobacter</taxon>
    </lineage>
</organism>
<evidence type="ECO:0000313" key="8">
    <source>
        <dbReference type="Proteomes" id="UP000308891"/>
    </source>
</evidence>
<feature type="binding site" evidence="5">
    <location>
        <position position="192"/>
    </location>
    <ligand>
        <name>substrate</name>
    </ligand>
</feature>
<dbReference type="HAMAP" id="MF_01281">
    <property type="entry name" value="MTA_SAH_deamin"/>
    <property type="match status" value="1"/>
</dbReference>
<evidence type="ECO:0000259" key="6">
    <source>
        <dbReference type="Pfam" id="PF01979"/>
    </source>
</evidence>
<evidence type="ECO:0000256" key="1">
    <source>
        <dbReference type="ARBA" id="ARBA00006745"/>
    </source>
</evidence>
<feature type="binding site" evidence="5">
    <location>
        <position position="219"/>
    </location>
    <ligand>
        <name>Zn(2+)</name>
        <dbReference type="ChEBI" id="CHEBI:29105"/>
    </ligand>
</feature>
<accession>A0A4T0UZH0</accession>
<dbReference type="Gene3D" id="3.20.20.140">
    <property type="entry name" value="Metal-dependent hydrolases"/>
    <property type="match status" value="1"/>
</dbReference>
<feature type="domain" description="Amidohydrolase-related" evidence="6">
    <location>
        <begin position="61"/>
        <end position="409"/>
    </location>
</feature>
<dbReference type="InterPro" id="IPR006680">
    <property type="entry name" value="Amidohydro-rel"/>
</dbReference>
<dbReference type="FunFam" id="3.20.20.140:FF:000014">
    <property type="entry name" value="5-methylthioadenosine/S-adenosylhomocysteine deaminase"/>
    <property type="match status" value="1"/>
</dbReference>
<feature type="binding site" evidence="5">
    <location>
        <position position="307"/>
    </location>
    <ligand>
        <name>Zn(2+)</name>
        <dbReference type="ChEBI" id="CHEBI:29105"/>
    </ligand>
</feature>
<dbReference type="Pfam" id="PF01979">
    <property type="entry name" value="Amidohydro_1"/>
    <property type="match status" value="1"/>
</dbReference>
<comment type="catalytic activity">
    <reaction evidence="5">
        <text>S-methyl-5'-thioadenosine + H2O + H(+) = S-methyl-5'-thioinosine + NH4(+)</text>
        <dbReference type="Rhea" id="RHEA:25025"/>
        <dbReference type="ChEBI" id="CHEBI:15377"/>
        <dbReference type="ChEBI" id="CHEBI:15378"/>
        <dbReference type="ChEBI" id="CHEBI:17509"/>
        <dbReference type="ChEBI" id="CHEBI:28938"/>
        <dbReference type="ChEBI" id="CHEBI:48595"/>
        <dbReference type="EC" id="3.5.4.31"/>
    </reaction>
</comment>
<proteinExistence type="inferred from homology"/>
<protein>
    <recommendedName>
        <fullName evidence="5">5-methylthioadenosine/S-adenosylhomocysteine deaminase</fullName>
        <shortName evidence="5">MTA/SAH deaminase</shortName>
        <ecNumber evidence="5">3.5.4.28</ecNumber>
        <ecNumber evidence="5">3.5.4.31</ecNumber>
    </recommendedName>
</protein>